<sequence length="141" mass="15122">DKVRSLASTHFLTSLVAPSNPSARFGVSLCVSSHRQSSRPVMTRVAFSTVRIRPSTLGILENTPGTCRQGENLQGRKEAIPAKVLRRTITCVQVRNVPLCGARSWWPAKQHGQHLNGLKPSPAAAGVEETSLAACLLAGSR</sequence>
<evidence type="ECO:0000313" key="1">
    <source>
        <dbReference type="EMBL" id="KAK1516014.1"/>
    </source>
</evidence>
<dbReference type="GeneID" id="85384681"/>
<reference evidence="1 2" key="1">
    <citation type="submission" date="2016-10" db="EMBL/GenBank/DDBJ databases">
        <title>The genome sequence of Colletotrichum fioriniae PJ7.</title>
        <authorList>
            <person name="Baroncelli R."/>
        </authorList>
    </citation>
    <scope>NUCLEOTIDE SEQUENCE [LARGE SCALE GENOMIC DNA]</scope>
    <source>
        <strain evidence="1 2">IMI 384185</strain>
    </source>
</reference>
<name>A0ABQ9RVP1_9PEZI</name>
<evidence type="ECO:0000313" key="2">
    <source>
        <dbReference type="Proteomes" id="UP001241169"/>
    </source>
</evidence>
<dbReference type="EMBL" id="MOPA01000026">
    <property type="protein sequence ID" value="KAK1516014.1"/>
    <property type="molecule type" value="Genomic_DNA"/>
</dbReference>
<organism evidence="1 2">
    <name type="scientific">Colletotrichum paranaense</name>
    <dbReference type="NCBI Taxonomy" id="1914294"/>
    <lineage>
        <taxon>Eukaryota</taxon>
        <taxon>Fungi</taxon>
        <taxon>Dikarya</taxon>
        <taxon>Ascomycota</taxon>
        <taxon>Pezizomycotina</taxon>
        <taxon>Sordariomycetes</taxon>
        <taxon>Hypocreomycetidae</taxon>
        <taxon>Glomerellales</taxon>
        <taxon>Glomerellaceae</taxon>
        <taxon>Colletotrichum</taxon>
        <taxon>Colletotrichum acutatum species complex</taxon>
    </lineage>
</organism>
<gene>
    <name evidence="1" type="ORF">CPAR01_16537</name>
</gene>
<dbReference type="RefSeq" id="XP_060340491.1">
    <property type="nucleotide sequence ID" value="XM_060500782.1"/>
</dbReference>
<dbReference type="Proteomes" id="UP001241169">
    <property type="component" value="Unassembled WGS sequence"/>
</dbReference>
<protein>
    <submittedName>
        <fullName evidence="1">Uncharacterized protein</fullName>
    </submittedName>
</protein>
<accession>A0ABQ9RVP1</accession>
<proteinExistence type="predicted"/>
<feature type="non-terminal residue" evidence="1">
    <location>
        <position position="1"/>
    </location>
</feature>
<keyword evidence="2" id="KW-1185">Reference proteome</keyword>
<comment type="caution">
    <text evidence="1">The sequence shown here is derived from an EMBL/GenBank/DDBJ whole genome shotgun (WGS) entry which is preliminary data.</text>
</comment>